<dbReference type="HOGENOM" id="CLU_335799_0_0_6"/>
<feature type="domain" description="DUF5666" evidence="1">
    <location>
        <begin position="208"/>
        <end position="267"/>
    </location>
</feature>
<sequence>MIFVATIIYITCRKSRHLEYILNNKNKFIPTIALASIFLTACGSDSSNESTANSQLNLTISGLPVNALAQVEVTGPNNYRTSLTATSTLKDLVPGTYEVSAAEVIVAGSPFRTASVSSSFSLVAGESAAKTLIYGAPQLSIGAISGFGSVYVNGVRYATDDTEFSHNGAADSSESLLSVGKIVKVQALVPVGGDAIAIGVSYSADVIGEIQSIDLAKGVIRVLGQSYFINELTQFENLTFDQLTVGQGIEISAIRDESGQYMASHVELTDSLVSWQILGVVTNLNLDTKVFNLGSLIVDYSGVELDGEFKNGSHVEVSSATGMEADSLVADAIEIQEMELPGARLALEGIVSELNGNEFTVDGRLFSLNSDTEFTQGKREDLHSGVAVSLLADIIEGASPVLEIRIELLNEMEIQGQVESLNAEGFTLAGIEFLVDEFTRYEDDSDLDIRKFSLADITVGDRLEIQAFENEAGLVCREIERENANEADIVELDGAVDAIESPTFSMKGLTVRTSALTQFEDASGNVIGQDEFFAALMVMDQVEVEGTVINGELVALDVEMESEDDNAVELSGKIDSLDSAQSFTVNGHKVITNGNTRFEDGIEANLSLDVVVEIEGSQADDGTILADKIEFSELDDHEIDLQGVIASLGEMNFDLGGLSISFDLDTEFEYGQASDLALGRYLIVEAQLQEDGSLLARDIEFDDEGQLEIEGSVDGFNSVTDFVVNGLKVTTTAATQFENGTQDSLANGKRIEVEGLLEGTSLLVAQVIEFQGPQERELEGSIEQFVSASEFTLAGEAIITDSFTQYDKGRASDLAAGVKVKIQGYLNESGVILAEELEFIHSQQLQVSGAIDSFVSTLEFSVDGQAVLTDETTEFTGDIKIALSAGLKVNVEGYLQEGNILLATIVSAVE</sequence>
<feature type="domain" description="DUF5666" evidence="1">
    <location>
        <begin position="642"/>
        <end position="700"/>
    </location>
</feature>
<evidence type="ECO:0000313" key="3">
    <source>
        <dbReference type="Proteomes" id="UP000002350"/>
    </source>
</evidence>
<dbReference type="InterPro" id="IPR043724">
    <property type="entry name" value="DUF5666"/>
</dbReference>
<protein>
    <recommendedName>
        <fullName evidence="1">DUF5666 domain-containing protein</fullName>
    </recommendedName>
</protein>
<dbReference type="EMBL" id="AP011177">
    <property type="protein sequence ID" value="BAJ00840.1"/>
    <property type="molecule type" value="Genomic_DNA"/>
</dbReference>
<gene>
    <name evidence="2" type="ordered locus">SVI_0869</name>
</gene>
<dbReference type="Pfam" id="PF18914">
    <property type="entry name" value="DUF5666"/>
    <property type="match status" value="10"/>
</dbReference>
<dbReference type="STRING" id="637905.SVI_0869"/>
<organism evidence="2 3">
    <name type="scientific">Shewanella violacea (strain JCM 10179 / CIP 106290 / LMG 19151 / DSS12)</name>
    <dbReference type="NCBI Taxonomy" id="637905"/>
    <lineage>
        <taxon>Bacteria</taxon>
        <taxon>Pseudomonadati</taxon>
        <taxon>Pseudomonadota</taxon>
        <taxon>Gammaproteobacteria</taxon>
        <taxon>Alteromonadales</taxon>
        <taxon>Shewanellaceae</taxon>
        <taxon>Shewanella</taxon>
    </lineage>
</organism>
<feature type="domain" description="DUF5666" evidence="1">
    <location>
        <begin position="348"/>
        <end position="388"/>
    </location>
</feature>
<proteinExistence type="predicted"/>
<feature type="domain" description="DUF5666" evidence="1">
    <location>
        <begin position="494"/>
        <end position="559"/>
    </location>
</feature>
<dbReference type="KEGG" id="svo:SVI_0869"/>
<accession>D4ZGP1</accession>
<dbReference type="eggNOG" id="COG4733">
    <property type="taxonomic scope" value="Bacteria"/>
</dbReference>
<dbReference type="Proteomes" id="UP000002350">
    <property type="component" value="Chromosome"/>
</dbReference>
<dbReference type="AlphaFoldDB" id="D4ZGP1"/>
<feature type="domain" description="DUF5666" evidence="1">
    <location>
        <begin position="710"/>
        <end position="769"/>
    </location>
</feature>
<feature type="domain" description="DUF5666" evidence="1">
    <location>
        <begin position="849"/>
        <end position="904"/>
    </location>
</feature>
<reference evidence="3" key="1">
    <citation type="journal article" date="2010" name="Mol. Biosyst.">
        <title>Complete genome sequence and comparative analysis of Shewanella violacea, a psychrophilic and piezophilic bacterium from deep sea floor sediments.</title>
        <authorList>
            <person name="Aono E."/>
            <person name="Baba T."/>
            <person name="Ara T."/>
            <person name="Nishi T."/>
            <person name="Nakamichi T."/>
            <person name="Inamoto E."/>
            <person name="Toyonaga H."/>
            <person name="Hasegawa M."/>
            <person name="Takai Y."/>
            <person name="Okumura Y."/>
            <person name="Baba M."/>
            <person name="Tomita M."/>
            <person name="Kato C."/>
            <person name="Oshima T."/>
            <person name="Nakasone K."/>
            <person name="Mori H."/>
        </authorList>
    </citation>
    <scope>NUCLEOTIDE SEQUENCE [LARGE SCALE GENOMIC DNA]</scope>
    <source>
        <strain evidence="3">JCM 10179 / CIP 106290 / LMG 19151 / DSS12</strain>
    </source>
</reference>
<evidence type="ECO:0000259" key="1">
    <source>
        <dbReference type="Pfam" id="PF18914"/>
    </source>
</evidence>
<feature type="domain" description="DUF5666" evidence="1">
    <location>
        <begin position="572"/>
        <end position="630"/>
    </location>
</feature>
<feature type="domain" description="DUF5666" evidence="1">
    <location>
        <begin position="779"/>
        <end position="838"/>
    </location>
</feature>
<feature type="domain" description="DUF5666" evidence="1">
    <location>
        <begin position="142"/>
        <end position="194"/>
    </location>
</feature>
<feature type="domain" description="DUF5666" evidence="1">
    <location>
        <begin position="415"/>
        <end position="480"/>
    </location>
</feature>
<name>D4ZGP1_SHEVD</name>
<keyword evidence="3" id="KW-1185">Reference proteome</keyword>
<evidence type="ECO:0000313" key="2">
    <source>
        <dbReference type="EMBL" id="BAJ00840.1"/>
    </source>
</evidence>